<accession>A0A1X0IJ49</accession>
<gene>
    <name evidence="1" type="ORF">BST42_28170</name>
</gene>
<evidence type="ECO:0000313" key="1">
    <source>
        <dbReference type="EMBL" id="ORB47179.1"/>
    </source>
</evidence>
<protein>
    <submittedName>
        <fullName evidence="1">ABC transporter permease</fullName>
    </submittedName>
</protein>
<dbReference type="AlphaFoldDB" id="A0A1X0IJ49"/>
<evidence type="ECO:0000313" key="2">
    <source>
        <dbReference type="Proteomes" id="UP000192534"/>
    </source>
</evidence>
<feature type="non-terminal residue" evidence="1">
    <location>
        <position position="56"/>
    </location>
</feature>
<name>A0A1X0IJ49_MYCRH</name>
<keyword evidence="2" id="KW-1185">Reference proteome</keyword>
<dbReference type="Proteomes" id="UP000192534">
    <property type="component" value="Unassembled WGS sequence"/>
</dbReference>
<reference evidence="1 2" key="1">
    <citation type="submission" date="2016-12" db="EMBL/GenBank/DDBJ databases">
        <title>The new phylogeny of genus Mycobacterium.</title>
        <authorList>
            <person name="Tortoli E."/>
            <person name="Trovato A."/>
            <person name="Cirillo D.M."/>
        </authorList>
    </citation>
    <scope>NUCLEOTIDE SEQUENCE [LARGE SCALE GENOMIC DNA]</scope>
    <source>
        <strain evidence="1 2">DSM 44223</strain>
    </source>
</reference>
<comment type="caution">
    <text evidence="1">The sequence shown here is derived from an EMBL/GenBank/DDBJ whole genome shotgun (WGS) entry which is preliminary data.</text>
</comment>
<sequence>MNTMTLEVLKTPMANPTSNRWSPGIALSGLSGPMQAIGGLFAMSADAVRFVFRKPF</sequence>
<dbReference type="EMBL" id="MVIH01000031">
    <property type="protein sequence ID" value="ORB47179.1"/>
    <property type="molecule type" value="Genomic_DNA"/>
</dbReference>
<organism evidence="1 2">
    <name type="scientific">Mycolicibacterium rhodesiae</name>
    <name type="common">Mycobacterium rhodesiae</name>
    <dbReference type="NCBI Taxonomy" id="36814"/>
    <lineage>
        <taxon>Bacteria</taxon>
        <taxon>Bacillati</taxon>
        <taxon>Actinomycetota</taxon>
        <taxon>Actinomycetes</taxon>
        <taxon>Mycobacteriales</taxon>
        <taxon>Mycobacteriaceae</taxon>
        <taxon>Mycolicibacterium</taxon>
    </lineage>
</organism>
<proteinExistence type="predicted"/>